<evidence type="ECO:0000313" key="3">
    <source>
        <dbReference type="Proteomes" id="UP000236655"/>
    </source>
</evidence>
<dbReference type="RefSeq" id="WP_102950221.1">
    <property type="nucleotide sequence ID" value="NZ_CP024847.1"/>
</dbReference>
<evidence type="ECO:0000313" key="2">
    <source>
        <dbReference type="EMBL" id="AUR50921.1"/>
    </source>
</evidence>
<keyword evidence="1" id="KW-0732">Signal</keyword>
<feature type="signal peptide" evidence="1">
    <location>
        <begin position="1"/>
        <end position="21"/>
    </location>
</feature>
<dbReference type="PROSITE" id="PS51257">
    <property type="entry name" value="PROKAR_LIPOPROTEIN"/>
    <property type="match status" value="1"/>
</dbReference>
<accession>A0A2I7N393</accession>
<name>A0A2I7N393_9NEIS</name>
<sequence>MQRIAQYFFLCGCFIFMVACSNSHQPTNTPKTSTTDVNKSASQSEAIGGWAPVFLTNMDESQLDDIADGIKSDRIKRVVISYPTKMEPLAQEVHDYLLKKTNVDIPLKSIELKDTDQVKYNLTQVILTLYFN</sequence>
<organism evidence="2 3">
    <name type="scientific">Aquella oligotrophica</name>
    <dbReference type="NCBI Taxonomy" id="2067065"/>
    <lineage>
        <taxon>Bacteria</taxon>
        <taxon>Pseudomonadati</taxon>
        <taxon>Pseudomonadota</taxon>
        <taxon>Betaproteobacteria</taxon>
        <taxon>Neisseriales</taxon>
        <taxon>Neisseriaceae</taxon>
        <taxon>Aquella</taxon>
    </lineage>
</organism>
<reference evidence="3" key="1">
    <citation type="submission" date="2017-11" db="EMBL/GenBank/DDBJ databases">
        <authorList>
            <person name="Chan K.G."/>
            <person name="Lee L.S."/>
        </authorList>
    </citation>
    <scope>NUCLEOTIDE SEQUENCE [LARGE SCALE GENOMIC DNA]</scope>
    <source>
        <strain evidence="3">DSM 100970</strain>
    </source>
</reference>
<feature type="chain" id="PRO_5014460529" description="Lipoprotein" evidence="1">
    <location>
        <begin position="22"/>
        <end position="132"/>
    </location>
</feature>
<dbReference type="KEGG" id="nba:CUN60_00915"/>
<evidence type="ECO:0008006" key="4">
    <source>
        <dbReference type="Google" id="ProtNLM"/>
    </source>
</evidence>
<gene>
    <name evidence="2" type="ORF">CUN60_00915</name>
</gene>
<protein>
    <recommendedName>
        <fullName evidence="4">Lipoprotein</fullName>
    </recommendedName>
</protein>
<dbReference type="AlphaFoldDB" id="A0A2I7N393"/>
<evidence type="ECO:0000256" key="1">
    <source>
        <dbReference type="SAM" id="SignalP"/>
    </source>
</evidence>
<keyword evidence="3" id="KW-1185">Reference proteome</keyword>
<dbReference type="EMBL" id="CP024847">
    <property type="protein sequence ID" value="AUR50921.1"/>
    <property type="molecule type" value="Genomic_DNA"/>
</dbReference>
<proteinExistence type="predicted"/>
<dbReference type="OrthoDB" id="9811262at2"/>
<dbReference type="Proteomes" id="UP000236655">
    <property type="component" value="Chromosome"/>
</dbReference>